<dbReference type="RefSeq" id="WP_184676540.1">
    <property type="nucleotide sequence ID" value="NZ_JACHGY010000001.1"/>
</dbReference>
<accession>A0A7X0H4J8</accession>
<dbReference type="Pfam" id="PF12679">
    <property type="entry name" value="ABC2_membrane_2"/>
    <property type="match status" value="1"/>
</dbReference>
<keyword evidence="1" id="KW-0472">Membrane</keyword>
<feature type="transmembrane region" description="Helical" evidence="1">
    <location>
        <begin position="156"/>
        <end position="179"/>
    </location>
</feature>
<feature type="transmembrane region" description="Helical" evidence="1">
    <location>
        <begin position="336"/>
        <end position="356"/>
    </location>
</feature>
<keyword evidence="1" id="KW-0812">Transmembrane</keyword>
<feature type="transmembrane region" description="Helical" evidence="1">
    <location>
        <begin position="592"/>
        <end position="615"/>
    </location>
</feature>
<evidence type="ECO:0000313" key="2">
    <source>
        <dbReference type="EMBL" id="MBB6428953.1"/>
    </source>
</evidence>
<dbReference type="PANTHER" id="PTHR43471">
    <property type="entry name" value="ABC TRANSPORTER PERMEASE"/>
    <property type="match status" value="1"/>
</dbReference>
<feature type="transmembrane region" description="Helical" evidence="1">
    <location>
        <begin position="522"/>
        <end position="548"/>
    </location>
</feature>
<feature type="transmembrane region" description="Helical" evidence="1">
    <location>
        <begin position="36"/>
        <end position="55"/>
    </location>
</feature>
<feature type="transmembrane region" description="Helical" evidence="1">
    <location>
        <begin position="261"/>
        <end position="283"/>
    </location>
</feature>
<keyword evidence="3" id="KW-1185">Reference proteome</keyword>
<feature type="transmembrane region" description="Helical" evidence="1">
    <location>
        <begin position="493"/>
        <end position="515"/>
    </location>
</feature>
<feature type="transmembrane region" description="Helical" evidence="1">
    <location>
        <begin position="186"/>
        <end position="204"/>
    </location>
</feature>
<organism evidence="2 3">
    <name type="scientific">Algisphaera agarilytica</name>
    <dbReference type="NCBI Taxonomy" id="1385975"/>
    <lineage>
        <taxon>Bacteria</taxon>
        <taxon>Pseudomonadati</taxon>
        <taxon>Planctomycetota</taxon>
        <taxon>Phycisphaerae</taxon>
        <taxon>Phycisphaerales</taxon>
        <taxon>Phycisphaeraceae</taxon>
        <taxon>Algisphaera</taxon>
    </lineage>
</organism>
<feature type="transmembrane region" description="Helical" evidence="1">
    <location>
        <begin position="127"/>
        <end position="150"/>
    </location>
</feature>
<dbReference type="EMBL" id="JACHGY010000001">
    <property type="protein sequence ID" value="MBB6428953.1"/>
    <property type="molecule type" value="Genomic_DNA"/>
</dbReference>
<feature type="transmembrane region" description="Helical" evidence="1">
    <location>
        <begin position="438"/>
        <end position="462"/>
    </location>
</feature>
<evidence type="ECO:0000256" key="1">
    <source>
        <dbReference type="SAM" id="Phobius"/>
    </source>
</evidence>
<name>A0A7X0H4J8_9BACT</name>
<gene>
    <name evidence="2" type="ORF">HNQ40_000759</name>
</gene>
<dbReference type="Proteomes" id="UP000541810">
    <property type="component" value="Unassembled WGS sequence"/>
</dbReference>
<sequence>MQAVGRYFWRLGPGNPMVVRIVEGGSRRMQHMFVRMGYLGLLVILVVIGLLAGPGMSSDVSLGELAKAGSQVFRFIAYGQVLGVCLLAPLFMAGAIASEQSGKTYNILLTTPLTNLQIVLGSLAGRLFFVLALLLSGLPLFAVVLVFGGVRTGSVLMAFAVAGCTAVFVGSVAVTLSVLRAGGRKAVFVFVIGIMAYLVGLYALDRGLVRILDPEPYTTWLTSLHPILVLESSLLSDYTPPPAEALVDYPAPLRFFLGSPFAAFVAWTLGGSVLMVLGCALGLRQVGQGEAKWLISLKRALRISRDERTHAPRQVTGNPIAWREANTRGKMFGGILGRYGFALLGWAGAGLLVWLYHTNRLPQIPASQTAGGGYLPPHEVFHRLLTILLVLEVAVVTLVAIYMSAGCVSREREDGTLDIMLTTPVTPKQYIWGKLRGLVRFLSLMIAVPVLTIVGVSTYALAGNIMGWSQTAFTYYGLDGGAYPDTPLILPEVGLWLALMLVPFIALCVASGMAWSLKAKGVLGAVVPTVGIIGAVVLVMGLCGWSGLGTTALIGPVVNGFSPATNTAMLINPWDRVDGFAGEGEIFGRVSLALAALFAAAGYSMIVYAMIVGMVKGFDQTVRKLSGTG</sequence>
<protein>
    <submittedName>
        <fullName evidence="2">ABC-type transport system involved in multi-copper enzyme maturation permease subunit</fullName>
    </submittedName>
</protein>
<feature type="transmembrane region" description="Helical" evidence="1">
    <location>
        <begin position="384"/>
        <end position="403"/>
    </location>
</feature>
<dbReference type="AlphaFoldDB" id="A0A7X0H4J8"/>
<reference evidence="2 3" key="1">
    <citation type="submission" date="2020-08" db="EMBL/GenBank/DDBJ databases">
        <title>Genomic Encyclopedia of Type Strains, Phase IV (KMG-IV): sequencing the most valuable type-strain genomes for metagenomic binning, comparative biology and taxonomic classification.</title>
        <authorList>
            <person name="Goeker M."/>
        </authorList>
    </citation>
    <scope>NUCLEOTIDE SEQUENCE [LARGE SCALE GENOMIC DNA]</scope>
    <source>
        <strain evidence="2 3">DSM 103725</strain>
    </source>
</reference>
<evidence type="ECO:0000313" key="3">
    <source>
        <dbReference type="Proteomes" id="UP000541810"/>
    </source>
</evidence>
<proteinExistence type="predicted"/>
<keyword evidence="1" id="KW-1133">Transmembrane helix</keyword>
<comment type="caution">
    <text evidence="2">The sequence shown here is derived from an EMBL/GenBank/DDBJ whole genome shotgun (WGS) entry which is preliminary data.</text>
</comment>
<feature type="transmembrane region" description="Helical" evidence="1">
    <location>
        <begin position="75"/>
        <end position="97"/>
    </location>
</feature>